<keyword evidence="1" id="KW-0472">Membrane</keyword>
<name>A0AAE3NKI0_9RHOB</name>
<dbReference type="InterPro" id="IPR031876">
    <property type="entry name" value="DUF4760"/>
</dbReference>
<protein>
    <submittedName>
        <fullName evidence="2">DUF4760 domain-containing protein</fullName>
    </submittedName>
</protein>
<dbReference type="Pfam" id="PF15956">
    <property type="entry name" value="DUF4760"/>
    <property type="match status" value="1"/>
</dbReference>
<evidence type="ECO:0000313" key="2">
    <source>
        <dbReference type="EMBL" id="MDF0599568.1"/>
    </source>
</evidence>
<dbReference type="RefSeq" id="WP_275565717.1">
    <property type="nucleotide sequence ID" value="NZ_JARGYC010000004.1"/>
</dbReference>
<reference evidence="2" key="1">
    <citation type="submission" date="2023-03" db="EMBL/GenBank/DDBJ databases">
        <title>Multiphase analysis and comparison of six strains from genera Psychromarinibacter, Lutimaribacter, and Maritimibacter, including a novel species: Psychromarinibacter sediminicola sp. nov.</title>
        <authorList>
            <person name="Wang Y.-H."/>
            <person name="Ye M.-Q."/>
            <person name="Du Z.-J."/>
        </authorList>
    </citation>
    <scope>NUCLEOTIDE SEQUENCE</scope>
    <source>
        <strain evidence="2">C21-152</strain>
    </source>
</reference>
<sequence length="159" mass="18273">MQWIDLIADISTVAAALAVIVTTVFVWRQVGLQRTDVDTEVRRLQRESLATIHEALQDEKFRDARAEFFAGPHQRAYDDLSDVEKRRARFILAVYTLLARMVESGAIDEGLYRDYWRGTLLRDWARLENFVAGERLGTRNHGLFTGTERLAESWSKADA</sequence>
<proteinExistence type="predicted"/>
<evidence type="ECO:0000256" key="1">
    <source>
        <dbReference type="SAM" id="Phobius"/>
    </source>
</evidence>
<comment type="caution">
    <text evidence="2">The sequence shown here is derived from an EMBL/GenBank/DDBJ whole genome shotgun (WGS) entry which is preliminary data.</text>
</comment>
<gene>
    <name evidence="2" type="ORF">P1J78_02380</name>
</gene>
<feature type="transmembrane region" description="Helical" evidence="1">
    <location>
        <begin position="6"/>
        <end position="27"/>
    </location>
</feature>
<keyword evidence="1" id="KW-1133">Transmembrane helix</keyword>
<keyword evidence="3" id="KW-1185">Reference proteome</keyword>
<dbReference type="EMBL" id="JARGYC010000004">
    <property type="protein sequence ID" value="MDF0599568.1"/>
    <property type="molecule type" value="Genomic_DNA"/>
</dbReference>
<dbReference type="Proteomes" id="UP001220964">
    <property type="component" value="Unassembled WGS sequence"/>
</dbReference>
<keyword evidence="1" id="KW-0812">Transmembrane</keyword>
<evidence type="ECO:0000313" key="3">
    <source>
        <dbReference type="Proteomes" id="UP001220964"/>
    </source>
</evidence>
<accession>A0AAE3NKI0</accession>
<organism evidence="2 3">
    <name type="scientific">Psychromarinibacter sediminicola</name>
    <dbReference type="NCBI Taxonomy" id="3033385"/>
    <lineage>
        <taxon>Bacteria</taxon>
        <taxon>Pseudomonadati</taxon>
        <taxon>Pseudomonadota</taxon>
        <taxon>Alphaproteobacteria</taxon>
        <taxon>Rhodobacterales</taxon>
        <taxon>Paracoccaceae</taxon>
        <taxon>Psychromarinibacter</taxon>
    </lineage>
</organism>
<dbReference type="AlphaFoldDB" id="A0AAE3NKI0"/>